<keyword evidence="5" id="KW-1185">Reference proteome</keyword>
<dbReference type="STRING" id="1858805.M5GGD3"/>
<sequence length="303" mass="32833">MPWTPPNPPRDFVYKTASGVPIRLSLYLPSSAHPKPAAGFPVIIWFHPGSWVDGSRGDISRVQVATALDAGWAFVSADYRLAPQVRVPDQLEDAKDAIAWVRARNLEGVDALKLVVAGSSAGGLIALLAAHQLAKPPLAMYAVYPGCDLTLPGMSQKVQFPAPIAWEDVKGYLDPSGPVISNSPGDVDFATFTPRGRTRAAFYLSQEGNAVEYILPPGEEPAPYDAKKQLKPWSRIVIIHGTSDKMVPYEVSTQLVNALKEGGNEHLLITTEGDHGFDLGVDPEDAEGRKPFEQAVEWLGKFL</sequence>
<dbReference type="EMBL" id="JH795856">
    <property type="protein sequence ID" value="EJU05288.1"/>
    <property type="molecule type" value="Genomic_DNA"/>
</dbReference>
<feature type="domain" description="Peptidase S9 prolyl oligopeptidase catalytic" evidence="2">
    <location>
        <begin position="223"/>
        <end position="277"/>
    </location>
</feature>
<accession>M5GGD3</accession>
<dbReference type="Gene3D" id="3.40.50.1820">
    <property type="entry name" value="alpha/beta hydrolase"/>
    <property type="match status" value="1"/>
</dbReference>
<dbReference type="PANTHER" id="PTHR48081:SF3">
    <property type="entry name" value="ALPHA_BETA HYDROLASE FOLD-3 DOMAIN-CONTAINING PROTEIN"/>
    <property type="match status" value="1"/>
</dbReference>
<dbReference type="OMA" id="DCVEFIR"/>
<dbReference type="GO" id="GO:0006508">
    <property type="term" value="P:proteolysis"/>
    <property type="evidence" value="ECO:0007669"/>
    <property type="project" value="InterPro"/>
</dbReference>
<dbReference type="InterPro" id="IPR050300">
    <property type="entry name" value="GDXG_lipolytic_enzyme"/>
</dbReference>
<dbReference type="Pfam" id="PF00326">
    <property type="entry name" value="Peptidase_S9"/>
    <property type="match status" value="1"/>
</dbReference>
<gene>
    <name evidence="4" type="ORF">DACRYDRAFT_19841</name>
</gene>
<keyword evidence="1 4" id="KW-0378">Hydrolase</keyword>
<dbReference type="OrthoDB" id="408631at2759"/>
<evidence type="ECO:0000256" key="1">
    <source>
        <dbReference type="ARBA" id="ARBA00022801"/>
    </source>
</evidence>
<name>M5GGD3_DACPD</name>
<dbReference type="GO" id="GO:0008236">
    <property type="term" value="F:serine-type peptidase activity"/>
    <property type="evidence" value="ECO:0007669"/>
    <property type="project" value="InterPro"/>
</dbReference>
<dbReference type="PANTHER" id="PTHR48081">
    <property type="entry name" value="AB HYDROLASE SUPERFAMILY PROTEIN C4A8.06C"/>
    <property type="match status" value="1"/>
</dbReference>
<protein>
    <submittedName>
        <fullName evidence="4">Alpha/beta-hydrolase</fullName>
    </submittedName>
</protein>
<dbReference type="HOGENOM" id="CLU_012494_4_0_1"/>
<dbReference type="RefSeq" id="XP_040632182.1">
    <property type="nucleotide sequence ID" value="XM_040771679.1"/>
</dbReference>
<evidence type="ECO:0000313" key="5">
    <source>
        <dbReference type="Proteomes" id="UP000030653"/>
    </source>
</evidence>
<dbReference type="InterPro" id="IPR013094">
    <property type="entry name" value="AB_hydrolase_3"/>
</dbReference>
<organism evidence="4 5">
    <name type="scientific">Dacryopinax primogenitus (strain DJM 731)</name>
    <name type="common">Brown rot fungus</name>
    <dbReference type="NCBI Taxonomy" id="1858805"/>
    <lineage>
        <taxon>Eukaryota</taxon>
        <taxon>Fungi</taxon>
        <taxon>Dikarya</taxon>
        <taxon>Basidiomycota</taxon>
        <taxon>Agaricomycotina</taxon>
        <taxon>Dacrymycetes</taxon>
        <taxon>Dacrymycetales</taxon>
        <taxon>Dacrymycetaceae</taxon>
        <taxon>Dacryopinax</taxon>
    </lineage>
</organism>
<dbReference type="SUPFAM" id="SSF53474">
    <property type="entry name" value="alpha/beta-Hydrolases"/>
    <property type="match status" value="1"/>
</dbReference>
<proteinExistence type="predicted"/>
<dbReference type="Pfam" id="PF07859">
    <property type="entry name" value="Abhydrolase_3"/>
    <property type="match status" value="1"/>
</dbReference>
<evidence type="ECO:0000259" key="2">
    <source>
        <dbReference type="Pfam" id="PF00326"/>
    </source>
</evidence>
<dbReference type="InterPro" id="IPR029058">
    <property type="entry name" value="AB_hydrolase_fold"/>
</dbReference>
<dbReference type="AlphaFoldDB" id="M5GGD3"/>
<feature type="domain" description="Alpha/beta hydrolase fold-3" evidence="3">
    <location>
        <begin position="43"/>
        <end position="156"/>
    </location>
</feature>
<reference evidence="4 5" key="1">
    <citation type="journal article" date="2012" name="Science">
        <title>The Paleozoic origin of enzymatic lignin decomposition reconstructed from 31 fungal genomes.</title>
        <authorList>
            <person name="Floudas D."/>
            <person name="Binder M."/>
            <person name="Riley R."/>
            <person name="Barry K."/>
            <person name="Blanchette R.A."/>
            <person name="Henrissat B."/>
            <person name="Martinez A.T."/>
            <person name="Otillar R."/>
            <person name="Spatafora J.W."/>
            <person name="Yadav J.S."/>
            <person name="Aerts A."/>
            <person name="Benoit I."/>
            <person name="Boyd A."/>
            <person name="Carlson A."/>
            <person name="Copeland A."/>
            <person name="Coutinho P.M."/>
            <person name="de Vries R.P."/>
            <person name="Ferreira P."/>
            <person name="Findley K."/>
            <person name="Foster B."/>
            <person name="Gaskell J."/>
            <person name="Glotzer D."/>
            <person name="Gorecki P."/>
            <person name="Heitman J."/>
            <person name="Hesse C."/>
            <person name="Hori C."/>
            <person name="Igarashi K."/>
            <person name="Jurgens J.A."/>
            <person name="Kallen N."/>
            <person name="Kersten P."/>
            <person name="Kohler A."/>
            <person name="Kuees U."/>
            <person name="Kumar T.K.A."/>
            <person name="Kuo A."/>
            <person name="LaButti K."/>
            <person name="Larrondo L.F."/>
            <person name="Lindquist E."/>
            <person name="Ling A."/>
            <person name="Lombard V."/>
            <person name="Lucas S."/>
            <person name="Lundell T."/>
            <person name="Martin R."/>
            <person name="McLaughlin D.J."/>
            <person name="Morgenstern I."/>
            <person name="Morin E."/>
            <person name="Murat C."/>
            <person name="Nagy L.G."/>
            <person name="Nolan M."/>
            <person name="Ohm R.A."/>
            <person name="Patyshakuliyeva A."/>
            <person name="Rokas A."/>
            <person name="Ruiz-Duenas F.J."/>
            <person name="Sabat G."/>
            <person name="Salamov A."/>
            <person name="Samejima M."/>
            <person name="Schmutz J."/>
            <person name="Slot J.C."/>
            <person name="St John F."/>
            <person name="Stenlid J."/>
            <person name="Sun H."/>
            <person name="Sun S."/>
            <person name="Syed K."/>
            <person name="Tsang A."/>
            <person name="Wiebenga A."/>
            <person name="Young D."/>
            <person name="Pisabarro A."/>
            <person name="Eastwood D.C."/>
            <person name="Martin F."/>
            <person name="Cullen D."/>
            <person name="Grigoriev I.V."/>
            <person name="Hibbett D.S."/>
        </authorList>
    </citation>
    <scope>NUCLEOTIDE SEQUENCE [LARGE SCALE GENOMIC DNA]</scope>
    <source>
        <strain evidence="4 5">DJM-731 SS1</strain>
    </source>
</reference>
<dbReference type="Proteomes" id="UP000030653">
    <property type="component" value="Unassembled WGS sequence"/>
</dbReference>
<evidence type="ECO:0000259" key="3">
    <source>
        <dbReference type="Pfam" id="PF07859"/>
    </source>
</evidence>
<evidence type="ECO:0000313" key="4">
    <source>
        <dbReference type="EMBL" id="EJU05288.1"/>
    </source>
</evidence>
<dbReference type="InterPro" id="IPR001375">
    <property type="entry name" value="Peptidase_S9_cat"/>
</dbReference>
<dbReference type="GeneID" id="63686741"/>